<dbReference type="AlphaFoldDB" id="A0A1X0ZNZ1"/>
<gene>
    <name evidence="2" type="ORF">B7H17_22650</name>
</gene>
<sequence>MSWEKVGKALVGVLVVATSVAALYALLKDDAGLEARLTYAYLTYPSQFSERISTTNDLLKYERLHEQVSAIGKGALSHQQVDKLVELAQAPYLQLFAKPFEAGLVDHRTGLLIELRNKGQTPLKKVQIRLPAKGLVQIRDDAGNDTIVQAPTSVIEIDAIRREGASKVWVYFDSDYSLIRQGGISIRHDGGAADVQIYREFVGFPAWAGRYGRELVAALAVLVVAVLGLGAVCFRQRRRACGDGLARR</sequence>
<dbReference type="Proteomes" id="UP000193675">
    <property type="component" value="Unassembled WGS sequence"/>
</dbReference>
<proteinExistence type="predicted"/>
<keyword evidence="1" id="KW-0472">Membrane</keyword>
<dbReference type="EMBL" id="NBWC01000041">
    <property type="protein sequence ID" value="ORL60066.1"/>
    <property type="molecule type" value="Genomic_DNA"/>
</dbReference>
<name>A0A1X0ZNZ1_PSEPU</name>
<evidence type="ECO:0000313" key="2">
    <source>
        <dbReference type="EMBL" id="ORL60066.1"/>
    </source>
</evidence>
<comment type="caution">
    <text evidence="2">The sequence shown here is derived from an EMBL/GenBank/DDBJ whole genome shotgun (WGS) entry which is preliminary data.</text>
</comment>
<reference evidence="2 3" key="1">
    <citation type="submission" date="2017-04" db="EMBL/GenBank/DDBJ databases">
        <title>Presence of VIM-2 positive Pseudomonas species in chickens and their surrounding environment.</title>
        <authorList>
            <person name="Zhang R."/>
        </authorList>
    </citation>
    <scope>NUCLEOTIDE SEQUENCE [LARGE SCALE GENOMIC DNA]</scope>
    <source>
        <strain evidence="2 3">DZ-C18</strain>
    </source>
</reference>
<organism evidence="2 3">
    <name type="scientific">Pseudomonas putida</name>
    <name type="common">Arthrobacter siderocapsulatus</name>
    <dbReference type="NCBI Taxonomy" id="303"/>
    <lineage>
        <taxon>Bacteria</taxon>
        <taxon>Pseudomonadati</taxon>
        <taxon>Pseudomonadota</taxon>
        <taxon>Gammaproteobacteria</taxon>
        <taxon>Pseudomonadales</taxon>
        <taxon>Pseudomonadaceae</taxon>
        <taxon>Pseudomonas</taxon>
    </lineage>
</organism>
<dbReference type="RefSeq" id="WP_084858817.1">
    <property type="nucleotide sequence ID" value="NZ_JAOTEI010000162.1"/>
</dbReference>
<evidence type="ECO:0000256" key="1">
    <source>
        <dbReference type="SAM" id="Phobius"/>
    </source>
</evidence>
<keyword evidence="1" id="KW-0812">Transmembrane</keyword>
<feature type="transmembrane region" description="Helical" evidence="1">
    <location>
        <begin position="215"/>
        <end position="232"/>
    </location>
</feature>
<accession>A0A1X0ZNZ1</accession>
<feature type="transmembrane region" description="Helical" evidence="1">
    <location>
        <begin position="6"/>
        <end position="27"/>
    </location>
</feature>
<evidence type="ECO:0000313" key="3">
    <source>
        <dbReference type="Proteomes" id="UP000193675"/>
    </source>
</evidence>
<dbReference type="OrthoDB" id="7024966at2"/>
<protein>
    <submittedName>
        <fullName evidence="2">Uncharacterized protein</fullName>
    </submittedName>
</protein>
<keyword evidence="1" id="KW-1133">Transmembrane helix</keyword>